<dbReference type="AlphaFoldDB" id="A0A6G6WE36"/>
<evidence type="ECO:0000256" key="1">
    <source>
        <dbReference type="SAM" id="Phobius"/>
    </source>
</evidence>
<proteinExistence type="predicted"/>
<feature type="transmembrane region" description="Helical" evidence="1">
    <location>
        <begin position="83"/>
        <end position="101"/>
    </location>
</feature>
<reference evidence="2 3" key="1">
    <citation type="submission" date="2020-02" db="EMBL/GenBank/DDBJ databases">
        <title>Full genome sequence of Nocardioides sp. R-3366.</title>
        <authorList>
            <person name="Im W.-T."/>
        </authorList>
    </citation>
    <scope>NUCLEOTIDE SEQUENCE [LARGE SCALE GENOMIC DNA]</scope>
    <source>
        <strain evidence="2 3">R-3366</strain>
    </source>
</reference>
<name>A0A6G6WE36_9ACTN</name>
<accession>A0A6G6WE36</accession>
<dbReference type="KEGG" id="nano:G5V58_11840"/>
<keyword evidence="1" id="KW-1133">Transmembrane helix</keyword>
<dbReference type="EMBL" id="CP049257">
    <property type="protein sequence ID" value="QIG43365.1"/>
    <property type="molecule type" value="Genomic_DNA"/>
</dbReference>
<keyword evidence="1" id="KW-0472">Membrane</keyword>
<dbReference type="RefSeq" id="WP_165232749.1">
    <property type="nucleotide sequence ID" value="NZ_CP049257.1"/>
</dbReference>
<organism evidence="2 3">
    <name type="scientific">Nocardioides anomalus</name>
    <dbReference type="NCBI Taxonomy" id="2712223"/>
    <lineage>
        <taxon>Bacteria</taxon>
        <taxon>Bacillati</taxon>
        <taxon>Actinomycetota</taxon>
        <taxon>Actinomycetes</taxon>
        <taxon>Propionibacteriales</taxon>
        <taxon>Nocardioidaceae</taxon>
        <taxon>Nocardioides</taxon>
    </lineage>
</organism>
<dbReference type="Proteomes" id="UP000502996">
    <property type="component" value="Chromosome"/>
</dbReference>
<feature type="transmembrane region" description="Helical" evidence="1">
    <location>
        <begin position="56"/>
        <end position="77"/>
    </location>
</feature>
<sequence>MRTDLVWRASVPVAAVVAEIARAPRPLTGALVVVGLGLAAERLAERRGTATTDRVLVGLGGTLVTLVLTGVVLDVTGVGLRPASWTVALALLALAGLGLAARLNRRGDAQPTREVRTGLHLLPWVAASIGVTVLAVHLSATSLSAADAQPLQLSLGKVSASAAQVVVSSSDAVGPLELRTTSEGSEVSYPLLDVPEDGSRTVTVPMPRSGRVVITLGYPDQTEPLRTLVLDR</sequence>
<protein>
    <submittedName>
        <fullName evidence="2">Uncharacterized protein</fullName>
    </submittedName>
</protein>
<keyword evidence="1" id="KW-0812">Transmembrane</keyword>
<evidence type="ECO:0000313" key="2">
    <source>
        <dbReference type="EMBL" id="QIG43365.1"/>
    </source>
</evidence>
<evidence type="ECO:0000313" key="3">
    <source>
        <dbReference type="Proteomes" id="UP000502996"/>
    </source>
</evidence>
<keyword evidence="3" id="KW-1185">Reference proteome</keyword>
<feature type="transmembrane region" description="Helical" evidence="1">
    <location>
        <begin position="121"/>
        <end position="140"/>
    </location>
</feature>
<gene>
    <name evidence="2" type="ORF">G5V58_11840</name>
</gene>